<dbReference type="SUPFAM" id="SSF53850">
    <property type="entry name" value="Periplasmic binding protein-like II"/>
    <property type="match status" value="1"/>
</dbReference>
<dbReference type="GO" id="GO:0030975">
    <property type="term" value="F:thiamine binding"/>
    <property type="evidence" value="ECO:0007669"/>
    <property type="project" value="TreeGrafter"/>
</dbReference>
<dbReference type="Gene3D" id="3.40.190.10">
    <property type="entry name" value="Periplasmic binding protein-like II"/>
    <property type="match status" value="2"/>
</dbReference>
<dbReference type="GO" id="GO:0030288">
    <property type="term" value="C:outer membrane-bounded periplasmic space"/>
    <property type="evidence" value="ECO:0007669"/>
    <property type="project" value="TreeGrafter"/>
</dbReference>
<gene>
    <name evidence="6" type="ORF">F1C12_18690</name>
</gene>
<comment type="subcellular location">
    <subcellularLocation>
        <location evidence="1">Periplasm</location>
    </subcellularLocation>
</comment>
<evidence type="ECO:0000313" key="7">
    <source>
        <dbReference type="Proteomes" id="UP000515511"/>
    </source>
</evidence>
<feature type="chain" id="PRO_5028942360" evidence="5">
    <location>
        <begin position="32"/>
        <end position="353"/>
    </location>
</feature>
<dbReference type="PANTHER" id="PTHR30006">
    <property type="entry name" value="THIAMINE-BINDING PERIPLASMIC PROTEIN-RELATED"/>
    <property type="match status" value="1"/>
</dbReference>
<keyword evidence="4" id="KW-0574">Periplasm</keyword>
<dbReference type="EMBL" id="CP043641">
    <property type="protein sequence ID" value="QNE36940.1"/>
    <property type="molecule type" value="Genomic_DNA"/>
</dbReference>
<reference evidence="7" key="1">
    <citation type="submission" date="2019-09" db="EMBL/GenBank/DDBJ databases">
        <title>Antimicrobial potential of Antarctic Bacteria.</title>
        <authorList>
            <person name="Benaud N."/>
            <person name="Edwards R.J."/>
            <person name="Ferrari B.C."/>
        </authorList>
    </citation>
    <scope>NUCLEOTIDE SEQUENCE [LARGE SCALE GENOMIC DNA]</scope>
    <source>
        <strain evidence="7">INR9</strain>
    </source>
</reference>
<evidence type="ECO:0000256" key="1">
    <source>
        <dbReference type="ARBA" id="ARBA00004418"/>
    </source>
</evidence>
<dbReference type="KEGG" id="lse:F1C12_18690"/>
<evidence type="ECO:0000256" key="4">
    <source>
        <dbReference type="ARBA" id="ARBA00022764"/>
    </source>
</evidence>
<dbReference type="Pfam" id="PF13343">
    <property type="entry name" value="SBP_bac_6"/>
    <property type="match status" value="1"/>
</dbReference>
<name>A0A7G6YEM5_9MICO</name>
<protein>
    <submittedName>
        <fullName evidence="6">2-aminoethylphosphonate ABC transporter substrate-binding protein</fullName>
    </submittedName>
</protein>
<dbReference type="PROSITE" id="PS51257">
    <property type="entry name" value="PROKAR_LIPOPROTEIN"/>
    <property type="match status" value="1"/>
</dbReference>
<accession>A0A7G6YEM5</accession>
<organism evidence="6 7">
    <name type="scientific">Leifsonia shinshuensis</name>
    <dbReference type="NCBI Taxonomy" id="150026"/>
    <lineage>
        <taxon>Bacteria</taxon>
        <taxon>Bacillati</taxon>
        <taxon>Actinomycetota</taxon>
        <taxon>Actinomycetes</taxon>
        <taxon>Micrococcales</taxon>
        <taxon>Microbacteriaceae</taxon>
        <taxon>Leifsonia</taxon>
    </lineage>
</organism>
<dbReference type="Proteomes" id="UP000515511">
    <property type="component" value="Chromosome"/>
</dbReference>
<evidence type="ECO:0000256" key="3">
    <source>
        <dbReference type="ARBA" id="ARBA00022729"/>
    </source>
</evidence>
<dbReference type="GO" id="GO:0030976">
    <property type="term" value="F:thiamine pyrophosphate binding"/>
    <property type="evidence" value="ECO:0007669"/>
    <property type="project" value="TreeGrafter"/>
</dbReference>
<dbReference type="PANTHER" id="PTHR30006:SF3">
    <property type="entry name" value="THIAMINE-BINDING PERIPLASMIC PROTEIN"/>
    <property type="match status" value="1"/>
</dbReference>
<keyword evidence="2" id="KW-0813">Transport</keyword>
<sequence length="353" mass="36478">MRKNTIRIGVAGALAAAAVLAMSGCSGTASADSSAAAGSGSKTVTIYSADGLGDWYKKQFADFTAKTGIAVQYVEAGSGEVVSRALKEKSNPQADVLVTLPPFIQQAKSKGLLQKTGADLSAIPAKEKDAGGDYVSLVENYASMIRGTAASPKPDAWSDLLASSYQGKIQYSTPGQAGDGTAMLLLLEHTMGHKAALDYLGKLQKNNVGPSSSTGALGPKVSKGELVVANSDLQMAEQSIAADKSAYEVFFPKGDDGKRATVALPYAMGLAAGAPDKANGDKLISFLLSKEVQQTISGDAFGFPARSDVTPTDANYQTLKTALDGVELWQPDWTSVLGSLDSTVSAYKSATGQ</sequence>
<dbReference type="GO" id="GO:0015888">
    <property type="term" value="P:thiamine transport"/>
    <property type="evidence" value="ECO:0007669"/>
    <property type="project" value="TreeGrafter"/>
</dbReference>
<dbReference type="NCBIfam" id="NF011620">
    <property type="entry name" value="PRK15046.1"/>
    <property type="match status" value="1"/>
</dbReference>
<evidence type="ECO:0000313" key="6">
    <source>
        <dbReference type="EMBL" id="QNE36940.1"/>
    </source>
</evidence>
<evidence type="ECO:0000256" key="5">
    <source>
        <dbReference type="SAM" id="SignalP"/>
    </source>
</evidence>
<dbReference type="RefSeq" id="WP_185276366.1">
    <property type="nucleotide sequence ID" value="NZ_CP043641.1"/>
</dbReference>
<feature type="signal peptide" evidence="5">
    <location>
        <begin position="1"/>
        <end position="31"/>
    </location>
</feature>
<proteinExistence type="predicted"/>
<evidence type="ECO:0000256" key="2">
    <source>
        <dbReference type="ARBA" id="ARBA00022448"/>
    </source>
</evidence>
<dbReference type="AlphaFoldDB" id="A0A7G6YEM5"/>
<keyword evidence="3 5" id="KW-0732">Signal</keyword>